<comment type="caution">
    <text evidence="1">The sequence shown here is derived from an EMBL/GenBank/DDBJ whole genome shotgun (WGS) entry which is preliminary data.</text>
</comment>
<accession>A0ABS3QNL8</accession>
<evidence type="ECO:0000313" key="2">
    <source>
        <dbReference type="Proteomes" id="UP000664369"/>
    </source>
</evidence>
<evidence type="ECO:0008006" key="3">
    <source>
        <dbReference type="Google" id="ProtNLM"/>
    </source>
</evidence>
<organism evidence="1 2">
    <name type="scientific">Hymenobacter negativus</name>
    <dbReference type="NCBI Taxonomy" id="2795026"/>
    <lineage>
        <taxon>Bacteria</taxon>
        <taxon>Pseudomonadati</taxon>
        <taxon>Bacteroidota</taxon>
        <taxon>Cytophagia</taxon>
        <taxon>Cytophagales</taxon>
        <taxon>Hymenobacteraceae</taxon>
        <taxon>Hymenobacter</taxon>
    </lineage>
</organism>
<name>A0ABS3QNL8_9BACT</name>
<evidence type="ECO:0000313" key="1">
    <source>
        <dbReference type="EMBL" id="MBO2012697.1"/>
    </source>
</evidence>
<gene>
    <name evidence="1" type="ORF">J4E00_26790</name>
</gene>
<proteinExistence type="predicted"/>
<dbReference type="RefSeq" id="WP_208178434.1">
    <property type="nucleotide sequence ID" value="NZ_JAGETZ010000019.1"/>
</dbReference>
<protein>
    <recommendedName>
        <fullName evidence="3">Lipoprotein</fullName>
    </recommendedName>
</protein>
<keyword evidence="2" id="KW-1185">Reference proteome</keyword>
<dbReference type="Proteomes" id="UP000664369">
    <property type="component" value="Unassembled WGS sequence"/>
</dbReference>
<reference evidence="1 2" key="1">
    <citation type="submission" date="2021-03" db="EMBL/GenBank/DDBJ databases">
        <authorList>
            <person name="Kim M.K."/>
        </authorList>
    </citation>
    <scope>NUCLEOTIDE SEQUENCE [LARGE SCALE GENOMIC DNA]</scope>
    <source>
        <strain evidence="1 2">BT442</strain>
    </source>
</reference>
<dbReference type="EMBL" id="JAGETZ010000019">
    <property type="protein sequence ID" value="MBO2012697.1"/>
    <property type="molecule type" value="Genomic_DNA"/>
</dbReference>
<sequence length="173" mass="19400">MLKYLLLVALCAASCTPVEQKAEPAEQTACVKQISITHIGIQDKSITGLIVTTSSTLRLVDTENMAFVPAVVSQDEFTRVAYLLNTFDSSMQSDFPKLEDMDYGTFRVKVFDACKQVSDNSYQPKRSAELFKFLLKNIKSFGPKNQQLVERQLNDLYMCAAEGAHYAEPNARR</sequence>